<comment type="caution">
    <text evidence="2">The sequence shown here is derived from an EMBL/GenBank/DDBJ whole genome shotgun (WGS) entry which is preliminary data.</text>
</comment>
<reference evidence="3" key="1">
    <citation type="journal article" date="2019" name="Int. J. Syst. Evol. Microbiol.">
        <title>The Global Catalogue of Microorganisms (GCM) 10K type strain sequencing project: providing services to taxonomists for standard genome sequencing and annotation.</title>
        <authorList>
            <consortium name="The Broad Institute Genomics Platform"/>
            <consortium name="The Broad Institute Genome Sequencing Center for Infectious Disease"/>
            <person name="Wu L."/>
            <person name="Ma J."/>
        </authorList>
    </citation>
    <scope>NUCLEOTIDE SEQUENCE [LARGE SCALE GENOMIC DNA]</scope>
    <source>
        <strain evidence="3">JCM 16703</strain>
    </source>
</reference>
<evidence type="ECO:0000256" key="1">
    <source>
        <dbReference type="SAM" id="MobiDB-lite"/>
    </source>
</evidence>
<dbReference type="EMBL" id="BAAAZH010000036">
    <property type="protein sequence ID" value="GAA4130086.1"/>
    <property type="molecule type" value="Genomic_DNA"/>
</dbReference>
<accession>A0ABP7Y3P1</accession>
<evidence type="ECO:0000313" key="3">
    <source>
        <dbReference type="Proteomes" id="UP001501495"/>
    </source>
</evidence>
<evidence type="ECO:0000313" key="2">
    <source>
        <dbReference type="EMBL" id="GAA4130086.1"/>
    </source>
</evidence>
<organism evidence="2 3">
    <name type="scientific">Nocardioides fonticola</name>
    <dbReference type="NCBI Taxonomy" id="450363"/>
    <lineage>
        <taxon>Bacteria</taxon>
        <taxon>Bacillati</taxon>
        <taxon>Actinomycetota</taxon>
        <taxon>Actinomycetes</taxon>
        <taxon>Propionibacteriales</taxon>
        <taxon>Nocardioidaceae</taxon>
        <taxon>Nocardioides</taxon>
    </lineage>
</organism>
<dbReference type="RefSeq" id="WP_344735646.1">
    <property type="nucleotide sequence ID" value="NZ_BAAAZH010000036.1"/>
</dbReference>
<name>A0ABP7Y3P1_9ACTN</name>
<feature type="region of interest" description="Disordered" evidence="1">
    <location>
        <begin position="24"/>
        <end position="55"/>
    </location>
</feature>
<dbReference type="Proteomes" id="UP001501495">
    <property type="component" value="Unassembled WGS sequence"/>
</dbReference>
<gene>
    <name evidence="2" type="ORF">GCM10022215_43440</name>
</gene>
<proteinExistence type="predicted"/>
<sequence length="76" mass="8684">MLRFVLVVLVFAWATYALIRVLQRRGITPPPKGGAPRPRTRPGTPPRTVAPDDDEDFLRELDRRRLHPDDPDQPST</sequence>
<protein>
    <submittedName>
        <fullName evidence="2">Uncharacterized protein</fullName>
    </submittedName>
</protein>
<keyword evidence="3" id="KW-1185">Reference proteome</keyword>